<keyword evidence="3" id="KW-0238">DNA-binding</keyword>
<dbReference type="GO" id="GO:0005634">
    <property type="term" value="C:nucleus"/>
    <property type="evidence" value="ECO:0007669"/>
    <property type="project" value="UniProtKB-SubCell"/>
</dbReference>
<dbReference type="SUPFAM" id="SSF55455">
    <property type="entry name" value="SRF-like"/>
    <property type="match status" value="1"/>
</dbReference>
<evidence type="ECO:0000256" key="1">
    <source>
        <dbReference type="ARBA" id="ARBA00004123"/>
    </source>
</evidence>
<keyword evidence="5" id="KW-0539">Nucleus</keyword>
<protein>
    <recommendedName>
        <fullName evidence="6">MADS-box domain-containing protein</fullName>
    </recommendedName>
</protein>
<dbReference type="GO" id="GO:0000981">
    <property type="term" value="F:DNA-binding transcription factor activity, RNA polymerase II-specific"/>
    <property type="evidence" value="ECO:0007669"/>
    <property type="project" value="TreeGrafter"/>
</dbReference>
<keyword evidence="8" id="KW-1185">Reference proteome</keyword>
<dbReference type="AlphaFoldDB" id="A0A835MLD6"/>
<gene>
    <name evidence="7" type="ORF">SADUNF_Sadunf16G0100600</name>
</gene>
<dbReference type="Pfam" id="PF00319">
    <property type="entry name" value="SRF-TF"/>
    <property type="match status" value="1"/>
</dbReference>
<sequence>MFKKATELSILCGGETSVIIFSEHRKLFSCDQPDIDQVLDRYLAETEWVPNNFPSLIKNNIENQLAKKKNMQNL</sequence>
<comment type="subcellular location">
    <subcellularLocation>
        <location evidence="1">Nucleus</location>
    </subcellularLocation>
</comment>
<dbReference type="Gene3D" id="3.40.1810.10">
    <property type="entry name" value="Transcription factor, MADS-box"/>
    <property type="match status" value="1"/>
</dbReference>
<evidence type="ECO:0000259" key="6">
    <source>
        <dbReference type="PROSITE" id="PS50066"/>
    </source>
</evidence>
<dbReference type="PANTHER" id="PTHR11945:SF448">
    <property type="entry name" value="MADS-BOX TRANSCRIPTION FACTOR FAMILY PROTEIN"/>
    <property type="match status" value="1"/>
</dbReference>
<comment type="caution">
    <text evidence="7">The sequence shown here is derived from an EMBL/GenBank/DDBJ whole genome shotgun (WGS) entry which is preliminary data.</text>
</comment>
<keyword evidence="2" id="KW-0805">Transcription regulation</keyword>
<dbReference type="GO" id="GO:0046983">
    <property type="term" value="F:protein dimerization activity"/>
    <property type="evidence" value="ECO:0007669"/>
    <property type="project" value="InterPro"/>
</dbReference>
<dbReference type="EMBL" id="JADGMS010000016">
    <property type="protein sequence ID" value="KAF9665226.1"/>
    <property type="molecule type" value="Genomic_DNA"/>
</dbReference>
<dbReference type="InterPro" id="IPR002100">
    <property type="entry name" value="TF_MADSbox"/>
</dbReference>
<reference evidence="7 8" key="1">
    <citation type="submission" date="2020-10" db="EMBL/GenBank/DDBJ databases">
        <title>Plant Genome Project.</title>
        <authorList>
            <person name="Zhang R.-G."/>
        </authorList>
    </citation>
    <scope>NUCLEOTIDE SEQUENCE [LARGE SCALE GENOMIC DNA]</scope>
    <source>
        <strain evidence="7">FAFU-HL-1</strain>
        <tissue evidence="7">Leaf</tissue>
    </source>
</reference>
<evidence type="ECO:0000256" key="3">
    <source>
        <dbReference type="ARBA" id="ARBA00023125"/>
    </source>
</evidence>
<evidence type="ECO:0000256" key="2">
    <source>
        <dbReference type="ARBA" id="ARBA00023015"/>
    </source>
</evidence>
<keyword evidence="4" id="KW-0804">Transcription</keyword>
<dbReference type="Proteomes" id="UP000657918">
    <property type="component" value="Chromosome 16"/>
</dbReference>
<dbReference type="GO" id="GO:0000978">
    <property type="term" value="F:RNA polymerase II cis-regulatory region sequence-specific DNA binding"/>
    <property type="evidence" value="ECO:0007669"/>
    <property type="project" value="TreeGrafter"/>
</dbReference>
<dbReference type="PROSITE" id="PS50066">
    <property type="entry name" value="MADS_BOX_2"/>
    <property type="match status" value="1"/>
</dbReference>
<evidence type="ECO:0000313" key="7">
    <source>
        <dbReference type="EMBL" id="KAF9665226.1"/>
    </source>
</evidence>
<proteinExistence type="predicted"/>
<evidence type="ECO:0000256" key="4">
    <source>
        <dbReference type="ARBA" id="ARBA00023163"/>
    </source>
</evidence>
<feature type="domain" description="MADS-box" evidence="6">
    <location>
        <begin position="1"/>
        <end position="34"/>
    </location>
</feature>
<dbReference type="InterPro" id="IPR036879">
    <property type="entry name" value="TF_MADSbox_sf"/>
</dbReference>
<evidence type="ECO:0000256" key="5">
    <source>
        <dbReference type="ARBA" id="ARBA00023242"/>
    </source>
</evidence>
<organism evidence="7 8">
    <name type="scientific">Salix dunnii</name>
    <dbReference type="NCBI Taxonomy" id="1413687"/>
    <lineage>
        <taxon>Eukaryota</taxon>
        <taxon>Viridiplantae</taxon>
        <taxon>Streptophyta</taxon>
        <taxon>Embryophyta</taxon>
        <taxon>Tracheophyta</taxon>
        <taxon>Spermatophyta</taxon>
        <taxon>Magnoliopsida</taxon>
        <taxon>eudicotyledons</taxon>
        <taxon>Gunneridae</taxon>
        <taxon>Pentapetalae</taxon>
        <taxon>rosids</taxon>
        <taxon>fabids</taxon>
        <taxon>Malpighiales</taxon>
        <taxon>Salicaceae</taxon>
        <taxon>Saliceae</taxon>
        <taxon>Salix</taxon>
    </lineage>
</organism>
<evidence type="ECO:0000313" key="8">
    <source>
        <dbReference type="Proteomes" id="UP000657918"/>
    </source>
</evidence>
<dbReference type="OrthoDB" id="1896642at2759"/>
<accession>A0A835MLD6</accession>
<name>A0A835MLD6_9ROSI</name>
<dbReference type="PANTHER" id="PTHR11945">
    <property type="entry name" value="MADS BOX PROTEIN"/>
    <property type="match status" value="1"/>
</dbReference>